<evidence type="ECO:0000313" key="3">
    <source>
        <dbReference type="EMBL" id="EOW87529.1"/>
    </source>
</evidence>
<accession>S1P370</accession>
<comment type="caution">
    <text evidence="3">The sequence shown here is derived from an EMBL/GenBank/DDBJ whole genome shotgun (WGS) entry which is preliminary data.</text>
</comment>
<dbReference type="Proteomes" id="UP000014113">
    <property type="component" value="Unassembled WGS sequence"/>
</dbReference>
<keyword evidence="1" id="KW-0175">Coiled coil</keyword>
<keyword evidence="2" id="KW-0812">Transmembrane</keyword>
<proteinExistence type="predicted"/>
<gene>
    <name evidence="3" type="ORF">I568_00573</name>
</gene>
<evidence type="ECO:0000313" key="4">
    <source>
        <dbReference type="Proteomes" id="UP000014113"/>
    </source>
</evidence>
<evidence type="ECO:0000256" key="1">
    <source>
        <dbReference type="SAM" id="Coils"/>
    </source>
</evidence>
<dbReference type="STRING" id="1121865.OMW_00631"/>
<keyword evidence="2" id="KW-1133">Transmembrane helix</keyword>
<keyword evidence="4" id="KW-1185">Reference proteome</keyword>
<organism evidence="3 4">
    <name type="scientific">Enterococcus columbae DSM 7374 = ATCC 51263</name>
    <dbReference type="NCBI Taxonomy" id="1121865"/>
    <lineage>
        <taxon>Bacteria</taxon>
        <taxon>Bacillati</taxon>
        <taxon>Bacillota</taxon>
        <taxon>Bacilli</taxon>
        <taxon>Lactobacillales</taxon>
        <taxon>Enterococcaceae</taxon>
        <taxon>Enterococcus</taxon>
    </lineage>
</organism>
<protein>
    <submittedName>
        <fullName evidence="3">Uncharacterized protein</fullName>
    </submittedName>
</protein>
<sequence length="297" mass="34265">MEKIKEFIQTHVSLFYKVCLFLTVIGLLLFVVPTFLFGSNVYQKDTGIGVANQVQIDQIQFVQLKRSYNPQRQYAEILLKASESIPNNGKLEIVAGELKTRQRIETKLLQLSSNEYVIQLYQIPQTWQDIIIDIGITYATDSYKTIHSLEDIFKEFGQKNQSATERTVQSKLFMAKAKVPKNRSLISKSVTDYQLEMIQLSIKEAQQLVKENQQTISKFLSEIAQIEKQIQVLNKEKKYQTTSEVQATEQLILSKMNRIEEAKGQIQKAEIANKEVQQKIEKLLLQKEDLRKKAGDK</sequence>
<dbReference type="AlphaFoldDB" id="S1P370"/>
<name>S1P370_9ENTE</name>
<dbReference type="RefSeq" id="WP_016182794.1">
    <property type="nucleotide sequence ID" value="NZ_JXKI01000006.1"/>
</dbReference>
<dbReference type="EMBL" id="ASWJ01000003">
    <property type="protein sequence ID" value="EOW87529.1"/>
    <property type="molecule type" value="Genomic_DNA"/>
</dbReference>
<feature type="coiled-coil region" evidence="1">
    <location>
        <begin position="195"/>
        <end position="293"/>
    </location>
</feature>
<reference evidence="3 4" key="1">
    <citation type="submission" date="2013-03" db="EMBL/GenBank/DDBJ databases">
        <title>The Genome Sequence of Enterococcus columbae ATCC_51263 (PacBio/Illumina hybrid assembly).</title>
        <authorList>
            <consortium name="The Broad Institute Genomics Platform"/>
            <consortium name="The Broad Institute Genome Sequencing Center for Infectious Disease"/>
            <person name="Earl A."/>
            <person name="Russ C."/>
            <person name="Gilmore M."/>
            <person name="Surin D."/>
            <person name="Walker B."/>
            <person name="Young S."/>
            <person name="Zeng Q."/>
            <person name="Gargeya S."/>
            <person name="Fitzgerald M."/>
            <person name="Haas B."/>
            <person name="Abouelleil A."/>
            <person name="Allen A.W."/>
            <person name="Alvarado L."/>
            <person name="Arachchi H.M."/>
            <person name="Berlin A.M."/>
            <person name="Chapman S.B."/>
            <person name="Gainer-Dewar J."/>
            <person name="Goldberg J."/>
            <person name="Griggs A."/>
            <person name="Gujja S."/>
            <person name="Hansen M."/>
            <person name="Howarth C."/>
            <person name="Imamovic A."/>
            <person name="Ireland A."/>
            <person name="Larimer J."/>
            <person name="McCowan C."/>
            <person name="Murphy C."/>
            <person name="Pearson M."/>
            <person name="Poon T.W."/>
            <person name="Priest M."/>
            <person name="Roberts A."/>
            <person name="Saif S."/>
            <person name="Shea T."/>
            <person name="Sisk P."/>
            <person name="Sykes S."/>
            <person name="Wortman J."/>
            <person name="Nusbaum C."/>
            <person name="Birren B."/>
        </authorList>
    </citation>
    <scope>NUCLEOTIDE SEQUENCE [LARGE SCALE GENOMIC DNA]</scope>
    <source>
        <strain evidence="3 4">ATCC 51263</strain>
    </source>
</reference>
<dbReference type="PATRIC" id="fig|1121865.3.peg.622"/>
<feature type="transmembrane region" description="Helical" evidence="2">
    <location>
        <begin position="12"/>
        <end position="36"/>
    </location>
</feature>
<keyword evidence="2" id="KW-0472">Membrane</keyword>
<evidence type="ECO:0000256" key="2">
    <source>
        <dbReference type="SAM" id="Phobius"/>
    </source>
</evidence>